<dbReference type="GO" id="GO:0004674">
    <property type="term" value="F:protein serine/threonine kinase activity"/>
    <property type="evidence" value="ECO:0007669"/>
    <property type="project" value="UniProtKB-KW"/>
</dbReference>
<evidence type="ECO:0000256" key="4">
    <source>
        <dbReference type="ARBA" id="ARBA00022741"/>
    </source>
</evidence>
<dbReference type="InterPro" id="IPR008266">
    <property type="entry name" value="Tyr_kinase_AS"/>
</dbReference>
<dbReference type="InterPro" id="IPR001245">
    <property type="entry name" value="Ser-Thr/Tyr_kinase_cat_dom"/>
</dbReference>
<dbReference type="GO" id="GO:0004713">
    <property type="term" value="F:protein tyrosine kinase activity"/>
    <property type="evidence" value="ECO:0007669"/>
    <property type="project" value="InterPro"/>
</dbReference>
<sequence>MLSQIRHRIIVKLHGFCLHHQCIFLVYEYMERESLFYALNMDDEEAKELSWSKRVDIIGGIANGLSYMHHDCFPPIVHKDVTSNNILLNSKLDVVVSDFGTARLLNPVLQIRYYKLEHMDTLHQHSVTPTLPVTNPNSLQHSLQRRSNRPSLVLPITLELTVPLNVGELSPSFSFSRRTTPDAVAGWSFEAHSVPHSANVSDSQQWKHSRRVRLLPPSRSFVPPSPALRFQRRHPSLHLNL</sequence>
<keyword evidence="4" id="KW-0547">Nucleotide-binding</keyword>
<feature type="domain" description="Protein kinase" evidence="9">
    <location>
        <begin position="1"/>
        <end position="241"/>
    </location>
</feature>
<dbReference type="EC" id="2.7.11.1" evidence="1"/>
<dbReference type="PANTHER" id="PTHR48005:SF16">
    <property type="entry name" value="MDIS1-INTERACTING RECEPTOR LIKE KINASE 2-LIKE ISOFORM X1"/>
    <property type="match status" value="1"/>
</dbReference>
<comment type="catalytic activity">
    <reaction evidence="7">
        <text>L-threonyl-[protein] + ATP = O-phospho-L-threonyl-[protein] + ADP + H(+)</text>
        <dbReference type="Rhea" id="RHEA:46608"/>
        <dbReference type="Rhea" id="RHEA-COMP:11060"/>
        <dbReference type="Rhea" id="RHEA-COMP:11605"/>
        <dbReference type="ChEBI" id="CHEBI:15378"/>
        <dbReference type="ChEBI" id="CHEBI:30013"/>
        <dbReference type="ChEBI" id="CHEBI:30616"/>
        <dbReference type="ChEBI" id="CHEBI:61977"/>
        <dbReference type="ChEBI" id="CHEBI:456216"/>
        <dbReference type="EC" id="2.7.11.1"/>
    </reaction>
</comment>
<keyword evidence="6" id="KW-0067">ATP-binding</keyword>
<dbReference type="GO" id="GO:0005524">
    <property type="term" value="F:ATP binding"/>
    <property type="evidence" value="ECO:0007669"/>
    <property type="project" value="UniProtKB-KW"/>
</dbReference>
<evidence type="ECO:0000256" key="6">
    <source>
        <dbReference type="ARBA" id="ARBA00022840"/>
    </source>
</evidence>
<proteinExistence type="predicted"/>
<dbReference type="InterPro" id="IPR000719">
    <property type="entry name" value="Prot_kinase_dom"/>
</dbReference>
<dbReference type="STRING" id="3818.A0A444YS84"/>
<keyword evidence="11" id="KW-1185">Reference proteome</keyword>
<dbReference type="Proteomes" id="UP000289738">
    <property type="component" value="Chromosome B06"/>
</dbReference>
<dbReference type="PANTHER" id="PTHR48005">
    <property type="entry name" value="LEUCINE RICH REPEAT KINASE 2"/>
    <property type="match status" value="1"/>
</dbReference>
<evidence type="ECO:0000256" key="8">
    <source>
        <dbReference type="ARBA" id="ARBA00048679"/>
    </source>
</evidence>
<dbReference type="Gene3D" id="1.10.510.10">
    <property type="entry name" value="Transferase(Phosphotransferase) domain 1"/>
    <property type="match status" value="1"/>
</dbReference>
<comment type="caution">
    <text evidence="10">The sequence shown here is derived from an EMBL/GenBank/DDBJ whole genome shotgun (WGS) entry which is preliminary data.</text>
</comment>
<keyword evidence="2" id="KW-0723">Serine/threonine-protein kinase</keyword>
<evidence type="ECO:0000313" key="11">
    <source>
        <dbReference type="Proteomes" id="UP000289738"/>
    </source>
</evidence>
<evidence type="ECO:0000256" key="5">
    <source>
        <dbReference type="ARBA" id="ARBA00022777"/>
    </source>
</evidence>
<evidence type="ECO:0000259" key="9">
    <source>
        <dbReference type="PROSITE" id="PS50011"/>
    </source>
</evidence>
<evidence type="ECO:0000256" key="3">
    <source>
        <dbReference type="ARBA" id="ARBA00022679"/>
    </source>
</evidence>
<dbReference type="InterPro" id="IPR011009">
    <property type="entry name" value="Kinase-like_dom_sf"/>
</dbReference>
<reference evidence="10 11" key="1">
    <citation type="submission" date="2019-01" db="EMBL/GenBank/DDBJ databases">
        <title>Sequencing of cultivated peanut Arachis hypogaea provides insights into genome evolution and oil improvement.</title>
        <authorList>
            <person name="Chen X."/>
        </authorList>
    </citation>
    <scope>NUCLEOTIDE SEQUENCE [LARGE SCALE GENOMIC DNA]</scope>
    <source>
        <strain evidence="11">cv. Fuhuasheng</strain>
        <tissue evidence="10">Leaves</tissue>
    </source>
</reference>
<keyword evidence="5" id="KW-0418">Kinase</keyword>
<evidence type="ECO:0000256" key="7">
    <source>
        <dbReference type="ARBA" id="ARBA00047899"/>
    </source>
</evidence>
<accession>A0A444YS84</accession>
<evidence type="ECO:0000256" key="2">
    <source>
        <dbReference type="ARBA" id="ARBA00022527"/>
    </source>
</evidence>
<organism evidence="10 11">
    <name type="scientific">Arachis hypogaea</name>
    <name type="common">Peanut</name>
    <dbReference type="NCBI Taxonomy" id="3818"/>
    <lineage>
        <taxon>Eukaryota</taxon>
        <taxon>Viridiplantae</taxon>
        <taxon>Streptophyta</taxon>
        <taxon>Embryophyta</taxon>
        <taxon>Tracheophyta</taxon>
        <taxon>Spermatophyta</taxon>
        <taxon>Magnoliopsida</taxon>
        <taxon>eudicotyledons</taxon>
        <taxon>Gunneridae</taxon>
        <taxon>Pentapetalae</taxon>
        <taxon>rosids</taxon>
        <taxon>fabids</taxon>
        <taxon>Fabales</taxon>
        <taxon>Fabaceae</taxon>
        <taxon>Papilionoideae</taxon>
        <taxon>50 kb inversion clade</taxon>
        <taxon>dalbergioids sensu lato</taxon>
        <taxon>Dalbergieae</taxon>
        <taxon>Pterocarpus clade</taxon>
        <taxon>Arachis</taxon>
    </lineage>
</organism>
<protein>
    <recommendedName>
        <fullName evidence="1">non-specific serine/threonine protein kinase</fullName>
        <ecNumber evidence="1">2.7.11.1</ecNumber>
    </recommendedName>
</protein>
<dbReference type="SMART" id="SM00219">
    <property type="entry name" value="TyrKc"/>
    <property type="match status" value="1"/>
</dbReference>
<evidence type="ECO:0000313" key="10">
    <source>
        <dbReference type="EMBL" id="RYR04790.1"/>
    </source>
</evidence>
<dbReference type="InterPro" id="IPR020635">
    <property type="entry name" value="Tyr_kinase_cat_dom"/>
</dbReference>
<keyword evidence="3" id="KW-0808">Transferase</keyword>
<dbReference type="AlphaFoldDB" id="A0A444YS84"/>
<evidence type="ECO:0000256" key="1">
    <source>
        <dbReference type="ARBA" id="ARBA00012513"/>
    </source>
</evidence>
<dbReference type="InterPro" id="IPR051420">
    <property type="entry name" value="Ser_Thr_Kinases_DiverseReg"/>
</dbReference>
<dbReference type="EMBL" id="SDMP01000016">
    <property type="protein sequence ID" value="RYR04790.1"/>
    <property type="molecule type" value="Genomic_DNA"/>
</dbReference>
<dbReference type="PROSITE" id="PS50011">
    <property type="entry name" value="PROTEIN_KINASE_DOM"/>
    <property type="match status" value="1"/>
</dbReference>
<dbReference type="PROSITE" id="PS00109">
    <property type="entry name" value="PROTEIN_KINASE_TYR"/>
    <property type="match status" value="1"/>
</dbReference>
<gene>
    <name evidence="10" type="ORF">Ahy_B06g084565</name>
</gene>
<dbReference type="Pfam" id="PF07714">
    <property type="entry name" value="PK_Tyr_Ser-Thr"/>
    <property type="match status" value="1"/>
</dbReference>
<comment type="catalytic activity">
    <reaction evidence="8">
        <text>L-seryl-[protein] + ATP = O-phospho-L-seryl-[protein] + ADP + H(+)</text>
        <dbReference type="Rhea" id="RHEA:17989"/>
        <dbReference type="Rhea" id="RHEA-COMP:9863"/>
        <dbReference type="Rhea" id="RHEA-COMP:11604"/>
        <dbReference type="ChEBI" id="CHEBI:15378"/>
        <dbReference type="ChEBI" id="CHEBI:29999"/>
        <dbReference type="ChEBI" id="CHEBI:30616"/>
        <dbReference type="ChEBI" id="CHEBI:83421"/>
        <dbReference type="ChEBI" id="CHEBI:456216"/>
        <dbReference type="EC" id="2.7.11.1"/>
    </reaction>
</comment>
<name>A0A444YS84_ARAHY</name>
<dbReference type="SUPFAM" id="SSF56112">
    <property type="entry name" value="Protein kinase-like (PK-like)"/>
    <property type="match status" value="1"/>
</dbReference>